<evidence type="ECO:0000313" key="1">
    <source>
        <dbReference type="EMBL" id="PQJ77999.1"/>
    </source>
</evidence>
<reference evidence="1 2" key="1">
    <citation type="submission" date="2016-12" db="EMBL/GenBank/DDBJ databases">
        <title>Trade-off between light-utilization and light-protection in marine flavobacteria.</title>
        <authorList>
            <person name="Kumagai Y."/>
            <person name="Yoshizawa S."/>
            <person name="Kogure K."/>
            <person name="Iwasaki W."/>
        </authorList>
    </citation>
    <scope>NUCLEOTIDE SEQUENCE [LARGE SCALE GENOMIC DNA]</scope>
    <source>
        <strain evidence="1 2">NBRC 108759</strain>
    </source>
</reference>
<comment type="caution">
    <text evidence="1">The sequence shown here is derived from an EMBL/GenBank/DDBJ whole genome shotgun (WGS) entry which is preliminary data.</text>
</comment>
<evidence type="ECO:0000313" key="2">
    <source>
        <dbReference type="Proteomes" id="UP000238882"/>
    </source>
</evidence>
<dbReference type="RefSeq" id="WP_105014582.1">
    <property type="nucleotide sequence ID" value="NZ_MSCN01000001.1"/>
</dbReference>
<proteinExistence type="predicted"/>
<protein>
    <submittedName>
        <fullName evidence="1">Uncharacterized protein</fullName>
    </submittedName>
</protein>
<keyword evidence="2" id="KW-1185">Reference proteome</keyword>
<sequence>MKKLLPTLLIIFLLTAFQKKEKEVFICMTKSSKTYHLKKECRGLKKCKSKIKKITKKKAENVGRTKCKLEKEESIKK</sequence>
<dbReference type="AlphaFoldDB" id="A0A2S7WK71"/>
<gene>
    <name evidence="1" type="ORF">BTO18_01815</name>
</gene>
<dbReference type="Proteomes" id="UP000238882">
    <property type="component" value="Unassembled WGS sequence"/>
</dbReference>
<accession>A0A2S7WK71</accession>
<organism evidence="1 2">
    <name type="scientific">Polaribacter porphyrae</name>
    <dbReference type="NCBI Taxonomy" id="1137780"/>
    <lineage>
        <taxon>Bacteria</taxon>
        <taxon>Pseudomonadati</taxon>
        <taxon>Bacteroidota</taxon>
        <taxon>Flavobacteriia</taxon>
        <taxon>Flavobacteriales</taxon>
        <taxon>Flavobacteriaceae</taxon>
    </lineage>
</organism>
<dbReference type="EMBL" id="MSCN01000001">
    <property type="protein sequence ID" value="PQJ77999.1"/>
    <property type="molecule type" value="Genomic_DNA"/>
</dbReference>
<name>A0A2S7WK71_9FLAO</name>